<evidence type="ECO:0008006" key="3">
    <source>
        <dbReference type="Google" id="ProtNLM"/>
    </source>
</evidence>
<sequence>MSLATQLKEEGRLEGELNKEREIAKRMLEEGSELAFVVKVTGLSLEQLKEIQKH</sequence>
<dbReference type="Proteomes" id="UP000254677">
    <property type="component" value="Unassembled WGS sequence"/>
</dbReference>
<dbReference type="RefSeq" id="WP_181879466.1">
    <property type="nucleotide sequence ID" value="NZ_UGOA01000002.1"/>
</dbReference>
<dbReference type="AlphaFoldDB" id="A0A378KH72"/>
<organism evidence="1 2">
    <name type="scientific">Legionella donaldsonii</name>
    <dbReference type="NCBI Taxonomy" id="45060"/>
    <lineage>
        <taxon>Bacteria</taxon>
        <taxon>Pseudomonadati</taxon>
        <taxon>Pseudomonadota</taxon>
        <taxon>Gammaproteobacteria</taxon>
        <taxon>Legionellales</taxon>
        <taxon>Legionellaceae</taxon>
        <taxon>Legionella</taxon>
    </lineage>
</organism>
<proteinExistence type="predicted"/>
<evidence type="ECO:0000313" key="1">
    <source>
        <dbReference type="EMBL" id="STX83997.1"/>
    </source>
</evidence>
<name>A0A378KH72_9GAMM</name>
<accession>A0A378KH72</accession>
<reference evidence="1 2" key="1">
    <citation type="submission" date="2018-06" db="EMBL/GenBank/DDBJ databases">
        <authorList>
            <consortium name="Pathogen Informatics"/>
            <person name="Doyle S."/>
        </authorList>
    </citation>
    <scope>NUCLEOTIDE SEQUENCE [LARGE SCALE GENOMIC DNA]</scope>
    <source>
        <strain evidence="1 2">NCTC13292</strain>
    </source>
</reference>
<dbReference type="EMBL" id="UGOA01000002">
    <property type="protein sequence ID" value="STX83997.1"/>
    <property type="molecule type" value="Genomic_DNA"/>
</dbReference>
<gene>
    <name evidence="1" type="ORF">NCTC13292_03202</name>
</gene>
<evidence type="ECO:0000313" key="2">
    <source>
        <dbReference type="Proteomes" id="UP000254677"/>
    </source>
</evidence>
<protein>
    <recommendedName>
        <fullName evidence="3">Transposase</fullName>
    </recommendedName>
</protein>
<keyword evidence="2" id="KW-1185">Reference proteome</keyword>